<accession>A0A4C1SKC0</accession>
<keyword evidence="2" id="KW-1185">Reference proteome</keyword>
<comment type="caution">
    <text evidence="1">The sequence shown here is derived from an EMBL/GenBank/DDBJ whole genome shotgun (WGS) entry which is preliminary data.</text>
</comment>
<protein>
    <submittedName>
        <fullName evidence="1">Uncharacterized protein</fullName>
    </submittedName>
</protein>
<reference evidence="1 2" key="1">
    <citation type="journal article" date="2019" name="Commun. Biol.">
        <title>The bagworm genome reveals a unique fibroin gene that provides high tensile strength.</title>
        <authorList>
            <person name="Kono N."/>
            <person name="Nakamura H."/>
            <person name="Ohtoshi R."/>
            <person name="Tomita M."/>
            <person name="Numata K."/>
            <person name="Arakawa K."/>
        </authorList>
    </citation>
    <scope>NUCLEOTIDE SEQUENCE [LARGE SCALE GENOMIC DNA]</scope>
</reference>
<organism evidence="1 2">
    <name type="scientific">Eumeta variegata</name>
    <name type="common">Bagworm moth</name>
    <name type="synonym">Eumeta japonica</name>
    <dbReference type="NCBI Taxonomy" id="151549"/>
    <lineage>
        <taxon>Eukaryota</taxon>
        <taxon>Metazoa</taxon>
        <taxon>Ecdysozoa</taxon>
        <taxon>Arthropoda</taxon>
        <taxon>Hexapoda</taxon>
        <taxon>Insecta</taxon>
        <taxon>Pterygota</taxon>
        <taxon>Neoptera</taxon>
        <taxon>Endopterygota</taxon>
        <taxon>Lepidoptera</taxon>
        <taxon>Glossata</taxon>
        <taxon>Ditrysia</taxon>
        <taxon>Tineoidea</taxon>
        <taxon>Psychidae</taxon>
        <taxon>Oiketicinae</taxon>
        <taxon>Eumeta</taxon>
    </lineage>
</organism>
<evidence type="ECO:0000313" key="2">
    <source>
        <dbReference type="Proteomes" id="UP000299102"/>
    </source>
</evidence>
<evidence type="ECO:0000313" key="1">
    <source>
        <dbReference type="EMBL" id="GBP01601.1"/>
    </source>
</evidence>
<dbReference type="EMBL" id="BGZK01003467">
    <property type="protein sequence ID" value="GBP01601.1"/>
    <property type="molecule type" value="Genomic_DNA"/>
</dbReference>
<feature type="non-terminal residue" evidence="1">
    <location>
        <position position="1"/>
    </location>
</feature>
<dbReference type="AlphaFoldDB" id="A0A4C1SKC0"/>
<name>A0A4C1SKC0_EUMVA</name>
<sequence length="63" mass="7007">LNKCKSGGLSARHYRAAARRLIHQSTAADSGDNLQIVTPSPLRFLRANPIAPVNVRRRSRKSR</sequence>
<gene>
    <name evidence="1" type="ORF">EVAR_101057_1</name>
</gene>
<proteinExistence type="predicted"/>
<dbReference type="Proteomes" id="UP000299102">
    <property type="component" value="Unassembled WGS sequence"/>
</dbReference>